<organism evidence="1 2">
    <name type="scientific">Desulforamulus ferrireducens</name>
    <dbReference type="NCBI Taxonomy" id="1833852"/>
    <lineage>
        <taxon>Bacteria</taxon>
        <taxon>Bacillati</taxon>
        <taxon>Bacillota</taxon>
        <taxon>Clostridia</taxon>
        <taxon>Eubacteriales</taxon>
        <taxon>Peptococcaceae</taxon>
        <taxon>Desulforamulus</taxon>
    </lineage>
</organism>
<keyword evidence="2" id="KW-1185">Reference proteome</keyword>
<accession>A0A1S6IWE0</accession>
<gene>
    <name evidence="1" type="ORF">B0537_08340</name>
</gene>
<dbReference type="AlphaFoldDB" id="A0A1S6IWE0"/>
<evidence type="ECO:0000313" key="1">
    <source>
        <dbReference type="EMBL" id="AQS59088.1"/>
    </source>
</evidence>
<sequence length="61" mass="6389">MGSDSQNSGRTIKSGCCELAISHRLLAYGFLTFSLWPLAFLEPPCIVGGGVTTRGSGQKTA</sequence>
<dbReference type="Proteomes" id="UP000189464">
    <property type="component" value="Chromosome"/>
</dbReference>
<dbReference type="KEGG" id="dfg:B0537_08340"/>
<name>A0A1S6IWE0_9FIRM</name>
<proteinExistence type="predicted"/>
<dbReference type="EMBL" id="CP019698">
    <property type="protein sequence ID" value="AQS59088.1"/>
    <property type="molecule type" value="Genomic_DNA"/>
</dbReference>
<protein>
    <submittedName>
        <fullName evidence="1">Uncharacterized protein</fullName>
    </submittedName>
</protein>
<dbReference type="STRING" id="1833852.B0537_08340"/>
<evidence type="ECO:0000313" key="2">
    <source>
        <dbReference type="Proteomes" id="UP000189464"/>
    </source>
</evidence>
<reference evidence="1 2" key="1">
    <citation type="journal article" date="2016" name="Int. J. Syst. Evol. Microbiol.">
        <title>Desulfotomaculum ferrireducens sp. nov., a moderately thermophilic sulfate-reducing and dissimilatory Fe(III)-reducing bacterium isolated from compost.</title>
        <authorList>
            <person name="Yang G."/>
            <person name="Guo J."/>
            <person name="Zhuang L."/>
            <person name="Yuan Y."/>
            <person name="Zhou S."/>
        </authorList>
    </citation>
    <scope>NUCLEOTIDE SEQUENCE [LARGE SCALE GENOMIC DNA]</scope>
    <source>
        <strain evidence="1 2">GSS09</strain>
    </source>
</reference>